<dbReference type="PANTHER" id="PTHR12428:SF65">
    <property type="entry name" value="CYTOCHROME C OXIDASE ASSEMBLY PROTEIN COX18, MITOCHONDRIAL"/>
    <property type="match status" value="1"/>
</dbReference>
<reference evidence="16 17" key="1">
    <citation type="submission" date="2020-01" db="EMBL/GenBank/DDBJ databases">
        <authorList>
            <person name="Kim M."/>
        </authorList>
    </citation>
    <scope>NUCLEOTIDE SEQUENCE [LARGE SCALE GENOMIC DNA]</scope>
    <source>
        <strain evidence="16 17">BT10</strain>
    </source>
</reference>
<keyword evidence="10 13" id="KW-0143">Chaperone</keyword>
<dbReference type="KEGG" id="nib:GU926_01445"/>
<evidence type="ECO:0000256" key="8">
    <source>
        <dbReference type="ARBA" id="ARBA00022989"/>
    </source>
</evidence>
<gene>
    <name evidence="13 16" type="primary">yidC</name>
    <name evidence="16" type="ORF">GU926_01445</name>
</gene>
<dbReference type="GO" id="GO:0051205">
    <property type="term" value="P:protein insertion into membrane"/>
    <property type="evidence" value="ECO:0007669"/>
    <property type="project" value="TreeGrafter"/>
</dbReference>
<evidence type="ECO:0000256" key="12">
    <source>
        <dbReference type="ARBA" id="ARBA00033342"/>
    </source>
</evidence>
<dbReference type="PRINTS" id="PR00701">
    <property type="entry name" value="60KDINNERMP"/>
</dbReference>
<dbReference type="Gene3D" id="2.70.98.90">
    <property type="match status" value="1"/>
</dbReference>
<dbReference type="NCBIfam" id="NF002356">
    <property type="entry name" value="PRK01318.2-3"/>
    <property type="match status" value="1"/>
</dbReference>
<dbReference type="AlphaFoldDB" id="A0A6P1NX21"/>
<dbReference type="CDD" id="cd19961">
    <property type="entry name" value="EcYidC-like_peri"/>
    <property type="match status" value="1"/>
</dbReference>
<evidence type="ECO:0000313" key="17">
    <source>
        <dbReference type="Proteomes" id="UP000464214"/>
    </source>
</evidence>
<feature type="transmembrane region" description="Helical" evidence="13">
    <location>
        <begin position="362"/>
        <end position="386"/>
    </location>
</feature>
<dbReference type="NCBIfam" id="TIGR03593">
    <property type="entry name" value="yidC_nterm"/>
    <property type="match status" value="1"/>
</dbReference>
<evidence type="ECO:0000256" key="9">
    <source>
        <dbReference type="ARBA" id="ARBA00023136"/>
    </source>
</evidence>
<evidence type="ECO:0000256" key="4">
    <source>
        <dbReference type="ARBA" id="ARBA00022448"/>
    </source>
</evidence>
<feature type="domain" description="Membrane insertase YidC/Oxa/ALB C-terminal" evidence="14">
    <location>
        <begin position="366"/>
        <end position="559"/>
    </location>
</feature>
<comment type="subcellular location">
    <subcellularLocation>
        <location evidence="1">Cell inner membrane</location>
        <topology evidence="1">Multi-pass membrane protein</topology>
    </subcellularLocation>
    <subcellularLocation>
        <location evidence="13">Cell membrane</location>
        <topology evidence="13">Multi-pass membrane protein</topology>
    </subcellularLocation>
</comment>
<dbReference type="Pfam" id="PF14849">
    <property type="entry name" value="YidC_periplas"/>
    <property type="match status" value="1"/>
</dbReference>
<accession>A0A6P1NX21</accession>
<comment type="similarity">
    <text evidence="2 13">Belongs to the OXA1/ALB3/YidC family. Type 1 subfamily.</text>
</comment>
<evidence type="ECO:0000313" key="16">
    <source>
        <dbReference type="EMBL" id="QHL86181.1"/>
    </source>
</evidence>
<dbReference type="Pfam" id="PF02096">
    <property type="entry name" value="60KD_IMP"/>
    <property type="match status" value="1"/>
</dbReference>
<comment type="function">
    <text evidence="13">Required for the insertion and/or proper folding and/or complex formation of integral membrane proteins into the membrane. Involved in integration of membrane proteins that insert both dependently and independently of the Sec translocase complex, as well as at least some lipoproteins. Aids folding of multispanning membrane proteins.</text>
</comment>
<dbReference type="NCBIfam" id="TIGR03592">
    <property type="entry name" value="yidC_oxa1_cterm"/>
    <property type="match status" value="1"/>
</dbReference>
<sequence>MDRNQAIGLGLIAVLMLLYSVFFMQDAPKTDPAQKQPTTTKVASAATTPAPVNDSLVTAQRVAQLGEFGTLATGQNRTVTLENQVLRLTLGSKGGALEQVELKDYKTWNQKALLLFDKESSEQVFAFQTNSGRTVRLNDLFFQPSGITNTTVNKLPAKVITFTAQVAPGQTIEQVYTLVDQSYEVGYQLNFRGMQQVVAQKPIVLTWTDRLKRLERDVKQNRAHSTVNYYTAEGDFDKISASATKNETVKLEEPVKWVANKQNFFTAGIIAQNSFETAEMRLEVLPETDTVGIKTLRSTLGIPMQDALANKAHFTYFFGPNDHDILKNVTEGFDRNLELGWGIFAYVNKLLILPAFDFLEDFIGNYGIIIILLVLYIKLILSPLTYKSYISMAKMKVLKPEIDAIKEKYEGDMQKTQAETMQLYSKMGVNPMSGCIPMLLQIPILFAMYNFFPNSIELRQEPFLWAHDLSTYDVFAKLPFTIPFYGSHVSMFTLLMTASTILYTWSNNQVSSVQGPMKFYSYLMPIIFMFVLNSFPAGLSFYYFVSNIVTFGQQALIRRFVDDATIRKNLEDYQAKNKGKEPKGGFQKKIQDAMKAAAEKEAERKKTK</sequence>
<dbReference type="GO" id="GO:0005886">
    <property type="term" value="C:plasma membrane"/>
    <property type="evidence" value="ECO:0007669"/>
    <property type="project" value="UniProtKB-SubCell"/>
</dbReference>
<keyword evidence="4 13" id="KW-0813">Transport</keyword>
<evidence type="ECO:0000256" key="11">
    <source>
        <dbReference type="ARBA" id="ARBA00033245"/>
    </source>
</evidence>
<dbReference type="Proteomes" id="UP000464214">
    <property type="component" value="Chromosome"/>
</dbReference>
<feature type="domain" description="Membrane insertase YidC N-terminal" evidence="15">
    <location>
        <begin position="79"/>
        <end position="342"/>
    </location>
</feature>
<evidence type="ECO:0000256" key="5">
    <source>
        <dbReference type="ARBA" id="ARBA00022475"/>
    </source>
</evidence>
<dbReference type="HAMAP" id="MF_01810">
    <property type="entry name" value="YidC_type1"/>
    <property type="match status" value="1"/>
</dbReference>
<comment type="subunit">
    <text evidence="13">Interacts with the Sec translocase complex via SecD. Specifically interacts with transmembrane segments of nascent integral membrane proteins during membrane integration.</text>
</comment>
<organism evidence="16 17">
    <name type="scientific">Nibribacter ruber</name>
    <dbReference type="NCBI Taxonomy" id="2698458"/>
    <lineage>
        <taxon>Bacteria</taxon>
        <taxon>Pseudomonadati</taxon>
        <taxon>Bacteroidota</taxon>
        <taxon>Cytophagia</taxon>
        <taxon>Cytophagales</taxon>
        <taxon>Hymenobacteraceae</taxon>
        <taxon>Nibribacter</taxon>
    </lineage>
</organism>
<feature type="transmembrane region" description="Helical" evidence="13">
    <location>
        <begin position="526"/>
        <end position="545"/>
    </location>
</feature>
<dbReference type="GO" id="GO:0032977">
    <property type="term" value="F:membrane insertase activity"/>
    <property type="evidence" value="ECO:0007669"/>
    <property type="project" value="InterPro"/>
</dbReference>
<evidence type="ECO:0000259" key="15">
    <source>
        <dbReference type="Pfam" id="PF14849"/>
    </source>
</evidence>
<evidence type="ECO:0000256" key="6">
    <source>
        <dbReference type="ARBA" id="ARBA00022692"/>
    </source>
</evidence>
<keyword evidence="7 13" id="KW-0653">Protein transport</keyword>
<evidence type="ECO:0000256" key="7">
    <source>
        <dbReference type="ARBA" id="ARBA00022927"/>
    </source>
</evidence>
<dbReference type="InterPro" id="IPR028053">
    <property type="entry name" value="Membr_insert_YidC_N"/>
</dbReference>
<dbReference type="InterPro" id="IPR019998">
    <property type="entry name" value="Membr_insert_YidC"/>
</dbReference>
<name>A0A6P1NX21_9BACT</name>
<evidence type="ECO:0000256" key="1">
    <source>
        <dbReference type="ARBA" id="ARBA00004429"/>
    </source>
</evidence>
<dbReference type="CDD" id="cd20070">
    <property type="entry name" value="5TM_YidC_Alb3"/>
    <property type="match status" value="1"/>
</dbReference>
<feature type="transmembrane region" description="Helical" evidence="13">
    <location>
        <begin position="6"/>
        <end position="24"/>
    </location>
</feature>
<keyword evidence="9 13" id="KW-0472">Membrane</keyword>
<keyword evidence="8 13" id="KW-1133">Transmembrane helix</keyword>
<protein>
    <recommendedName>
        <fullName evidence="3 13">Membrane protein insertase YidC</fullName>
    </recommendedName>
    <alternativeName>
        <fullName evidence="12 13">Foldase YidC</fullName>
    </alternativeName>
    <alternativeName>
        <fullName evidence="11 13">Membrane integrase YidC</fullName>
    </alternativeName>
    <alternativeName>
        <fullName evidence="13">Membrane protein YidC</fullName>
    </alternativeName>
</protein>
<dbReference type="InterPro" id="IPR038221">
    <property type="entry name" value="YidC_periplasmic_sf"/>
</dbReference>
<dbReference type="InterPro" id="IPR028055">
    <property type="entry name" value="YidC/Oxa/ALB_C"/>
</dbReference>
<evidence type="ECO:0000256" key="13">
    <source>
        <dbReference type="HAMAP-Rule" id="MF_01810"/>
    </source>
</evidence>
<evidence type="ECO:0000256" key="2">
    <source>
        <dbReference type="ARBA" id="ARBA00010527"/>
    </source>
</evidence>
<evidence type="ECO:0000259" key="14">
    <source>
        <dbReference type="Pfam" id="PF02096"/>
    </source>
</evidence>
<dbReference type="InterPro" id="IPR047196">
    <property type="entry name" value="YidC_ALB_C"/>
</dbReference>
<dbReference type="InterPro" id="IPR001708">
    <property type="entry name" value="YidC/ALB3/OXA1/COX18"/>
</dbReference>
<dbReference type="PANTHER" id="PTHR12428">
    <property type="entry name" value="OXA1"/>
    <property type="match status" value="1"/>
</dbReference>
<keyword evidence="5 13" id="KW-1003">Cell membrane</keyword>
<evidence type="ECO:0000256" key="3">
    <source>
        <dbReference type="ARBA" id="ARBA00015325"/>
    </source>
</evidence>
<feature type="transmembrane region" description="Helical" evidence="13">
    <location>
        <begin position="482"/>
        <end position="505"/>
    </location>
</feature>
<proteinExistence type="inferred from homology"/>
<keyword evidence="6 13" id="KW-0812">Transmembrane</keyword>
<keyword evidence="17" id="KW-1185">Reference proteome</keyword>
<dbReference type="EMBL" id="CP047897">
    <property type="protein sequence ID" value="QHL86181.1"/>
    <property type="molecule type" value="Genomic_DNA"/>
</dbReference>
<dbReference type="RefSeq" id="WP_160688346.1">
    <property type="nucleotide sequence ID" value="NZ_CP047897.1"/>
</dbReference>
<evidence type="ECO:0000256" key="10">
    <source>
        <dbReference type="ARBA" id="ARBA00023186"/>
    </source>
</evidence>
<dbReference type="GO" id="GO:0015031">
    <property type="term" value="P:protein transport"/>
    <property type="evidence" value="ECO:0007669"/>
    <property type="project" value="UniProtKB-KW"/>
</dbReference>